<dbReference type="EMBL" id="ACKO02000007">
    <property type="protein sequence ID" value="EET44796.1"/>
    <property type="molecule type" value="Genomic_DNA"/>
</dbReference>
<evidence type="ECO:0000313" key="1">
    <source>
        <dbReference type="EMBL" id="EET44796.1"/>
    </source>
</evidence>
<name>C6M4L3_NEISI</name>
<accession>C6M4L3</accession>
<reference evidence="1" key="1">
    <citation type="submission" date="2009-07" db="EMBL/GenBank/DDBJ databases">
        <authorList>
            <person name="Weinstock G."/>
            <person name="Sodergren E."/>
            <person name="Clifton S."/>
            <person name="Fulton L."/>
            <person name="Fulton B."/>
            <person name="Courtney L."/>
            <person name="Fronick C."/>
            <person name="Harrison M."/>
            <person name="Strong C."/>
            <person name="Farmer C."/>
            <person name="Delahaunty K."/>
            <person name="Markovic C."/>
            <person name="Hall O."/>
            <person name="Minx P."/>
            <person name="Tomlinson C."/>
            <person name="Mitreva M."/>
            <person name="Nelson J."/>
            <person name="Hou S."/>
            <person name="Wollam A."/>
            <person name="Pepin K.H."/>
            <person name="Johnson M."/>
            <person name="Bhonagiri V."/>
            <person name="Nash W.E."/>
            <person name="Warren W."/>
            <person name="Chinwalla A."/>
            <person name="Mardis E.R."/>
            <person name="Wilson R.K."/>
        </authorList>
    </citation>
    <scope>NUCLEOTIDE SEQUENCE [LARGE SCALE GENOMIC DNA]</scope>
    <source>
        <strain evidence="1">ATCC 29256</strain>
    </source>
</reference>
<dbReference type="AlphaFoldDB" id="C6M4L3"/>
<sequence length="63" mass="7405">MRSPQTIIINVEHIRLICFQTTSLHTKSIFQSEPFLIFIVCISTSIHKNIIFNPHDLMDYNDE</sequence>
<organism evidence="1 2">
    <name type="scientific">Neisseria sicca ATCC 29256</name>
    <dbReference type="NCBI Taxonomy" id="547045"/>
    <lineage>
        <taxon>Bacteria</taxon>
        <taxon>Pseudomonadati</taxon>
        <taxon>Pseudomonadota</taxon>
        <taxon>Betaproteobacteria</taxon>
        <taxon>Neisseriales</taxon>
        <taxon>Neisseriaceae</taxon>
        <taxon>Neisseria</taxon>
    </lineage>
</organism>
<evidence type="ECO:0000313" key="2">
    <source>
        <dbReference type="Proteomes" id="UP000005365"/>
    </source>
</evidence>
<keyword evidence="2" id="KW-1185">Reference proteome</keyword>
<comment type="caution">
    <text evidence="1">The sequence shown here is derived from an EMBL/GenBank/DDBJ whole genome shotgun (WGS) entry which is preliminary data.</text>
</comment>
<proteinExistence type="predicted"/>
<dbReference type="Proteomes" id="UP000005365">
    <property type="component" value="Unassembled WGS sequence"/>
</dbReference>
<gene>
    <name evidence="1" type="ORF">NEISICOT_01459</name>
</gene>
<protein>
    <submittedName>
        <fullName evidence="1">Uncharacterized protein</fullName>
    </submittedName>
</protein>